<evidence type="ECO:0000256" key="1">
    <source>
        <dbReference type="ARBA" id="ARBA00000085"/>
    </source>
</evidence>
<dbReference type="SUPFAM" id="SSF47226">
    <property type="entry name" value="Histidine-containing phosphotransfer domain, HPT domain"/>
    <property type="match status" value="1"/>
</dbReference>
<dbReference type="PROSITE" id="PS50894">
    <property type="entry name" value="HPT"/>
    <property type="match status" value="1"/>
</dbReference>
<proteinExistence type="predicted"/>
<dbReference type="InterPro" id="IPR035891">
    <property type="entry name" value="CheY-binding_CheA"/>
</dbReference>
<comment type="subcellular location">
    <subcellularLocation>
        <location evidence="2">Cytoplasm</location>
    </subcellularLocation>
</comment>
<dbReference type="InterPro" id="IPR008207">
    <property type="entry name" value="Sig_transdc_His_kin_Hpt_dom"/>
</dbReference>
<evidence type="ECO:0000313" key="18">
    <source>
        <dbReference type="EMBL" id="ERI74169.1"/>
    </source>
</evidence>
<dbReference type="Pfam" id="PF01584">
    <property type="entry name" value="CheW"/>
    <property type="match status" value="1"/>
</dbReference>
<dbReference type="Pfam" id="PF02895">
    <property type="entry name" value="H-kinase_dim"/>
    <property type="match status" value="1"/>
</dbReference>
<evidence type="ECO:0000313" key="19">
    <source>
        <dbReference type="Proteomes" id="UP000016491"/>
    </source>
</evidence>
<gene>
    <name evidence="18" type="ORF">CLOSYM_04289</name>
</gene>
<evidence type="ECO:0000256" key="14">
    <source>
        <dbReference type="PROSITE-ProRule" id="PRU00110"/>
    </source>
</evidence>
<keyword evidence="6" id="KW-0145">Chemotaxis</keyword>
<evidence type="ECO:0000256" key="10">
    <source>
        <dbReference type="ARBA" id="ARBA00022777"/>
    </source>
</evidence>
<evidence type="ECO:0000256" key="4">
    <source>
        <dbReference type="ARBA" id="ARBA00021495"/>
    </source>
</evidence>
<dbReference type="InterPro" id="IPR051315">
    <property type="entry name" value="Bact_Chemotaxis_CheA"/>
</dbReference>
<dbReference type="Pfam" id="PF01627">
    <property type="entry name" value="Hpt"/>
    <property type="match status" value="1"/>
</dbReference>
<evidence type="ECO:0000256" key="8">
    <source>
        <dbReference type="ARBA" id="ARBA00022679"/>
    </source>
</evidence>
<evidence type="ECO:0000256" key="11">
    <source>
        <dbReference type="ARBA" id="ARBA00022840"/>
    </source>
</evidence>
<feature type="domain" description="Histidine kinase" evidence="15">
    <location>
        <begin position="344"/>
        <end position="550"/>
    </location>
</feature>
<dbReference type="PROSITE" id="PS50851">
    <property type="entry name" value="CHEW"/>
    <property type="match status" value="1"/>
</dbReference>
<evidence type="ECO:0000256" key="5">
    <source>
        <dbReference type="ARBA" id="ARBA00022490"/>
    </source>
</evidence>
<dbReference type="EC" id="2.7.13.3" evidence="3"/>
<dbReference type="PANTHER" id="PTHR43395">
    <property type="entry name" value="SENSOR HISTIDINE KINASE CHEA"/>
    <property type="match status" value="1"/>
</dbReference>
<dbReference type="Gene3D" id="3.30.565.10">
    <property type="entry name" value="Histidine kinase-like ATPase, C-terminal domain"/>
    <property type="match status" value="1"/>
</dbReference>
<keyword evidence="10" id="KW-0418">Kinase</keyword>
<dbReference type="GO" id="GO:0004673">
    <property type="term" value="F:protein histidine kinase activity"/>
    <property type="evidence" value="ECO:0007669"/>
    <property type="project" value="UniProtKB-EC"/>
</dbReference>
<evidence type="ECO:0000256" key="2">
    <source>
        <dbReference type="ARBA" id="ARBA00004496"/>
    </source>
</evidence>
<keyword evidence="12" id="KW-0902">Two-component regulatory system</keyword>
<dbReference type="SUPFAM" id="SSF50341">
    <property type="entry name" value="CheW-like"/>
    <property type="match status" value="1"/>
</dbReference>
<evidence type="ECO:0000259" key="16">
    <source>
        <dbReference type="PROSITE" id="PS50851"/>
    </source>
</evidence>
<dbReference type="Proteomes" id="UP000016491">
    <property type="component" value="Unassembled WGS sequence"/>
</dbReference>
<dbReference type="InterPro" id="IPR002545">
    <property type="entry name" value="CheW-lke_dom"/>
</dbReference>
<dbReference type="GO" id="GO:0005737">
    <property type="term" value="C:cytoplasm"/>
    <property type="evidence" value="ECO:0007669"/>
    <property type="project" value="UniProtKB-SubCell"/>
</dbReference>
<dbReference type="InterPro" id="IPR036641">
    <property type="entry name" value="HPT_dom_sf"/>
</dbReference>
<dbReference type="SMART" id="SM01231">
    <property type="entry name" value="H-kinase_dim"/>
    <property type="match status" value="1"/>
</dbReference>
<name>A0ABC9TSD8_CLOSY</name>
<keyword evidence="7 14" id="KW-0597">Phosphoprotein</keyword>
<keyword evidence="5" id="KW-0963">Cytoplasm</keyword>
<dbReference type="Gene3D" id="2.30.30.40">
    <property type="entry name" value="SH3 Domains"/>
    <property type="match status" value="1"/>
</dbReference>
<dbReference type="InterPro" id="IPR003594">
    <property type="entry name" value="HATPase_dom"/>
</dbReference>
<evidence type="ECO:0000256" key="9">
    <source>
        <dbReference type="ARBA" id="ARBA00022741"/>
    </source>
</evidence>
<dbReference type="InterPro" id="IPR036061">
    <property type="entry name" value="CheW-like_dom_sf"/>
</dbReference>
<evidence type="ECO:0000256" key="7">
    <source>
        <dbReference type="ARBA" id="ARBA00022553"/>
    </source>
</evidence>
<dbReference type="InterPro" id="IPR004358">
    <property type="entry name" value="Sig_transdc_His_kin-like_C"/>
</dbReference>
<dbReference type="PANTHER" id="PTHR43395:SF10">
    <property type="entry name" value="CHEMOTAXIS PROTEIN CHEA"/>
    <property type="match status" value="1"/>
</dbReference>
<dbReference type="AlphaFoldDB" id="A0ABC9TSD8"/>
<dbReference type="GO" id="GO:0000160">
    <property type="term" value="P:phosphorelay signal transduction system"/>
    <property type="evidence" value="ECO:0007669"/>
    <property type="project" value="UniProtKB-KW"/>
</dbReference>
<evidence type="ECO:0000259" key="15">
    <source>
        <dbReference type="PROSITE" id="PS50109"/>
    </source>
</evidence>
<evidence type="ECO:0000259" key="17">
    <source>
        <dbReference type="PROSITE" id="PS50894"/>
    </source>
</evidence>
<dbReference type="SMART" id="SM00073">
    <property type="entry name" value="HPT"/>
    <property type="match status" value="1"/>
</dbReference>
<dbReference type="GO" id="GO:0006935">
    <property type="term" value="P:chemotaxis"/>
    <property type="evidence" value="ECO:0007669"/>
    <property type="project" value="UniProtKB-KW"/>
</dbReference>
<dbReference type="SMART" id="SM00387">
    <property type="entry name" value="HATPase_c"/>
    <property type="match status" value="1"/>
</dbReference>
<dbReference type="SMART" id="SM00260">
    <property type="entry name" value="CheW"/>
    <property type="match status" value="1"/>
</dbReference>
<evidence type="ECO:0000256" key="3">
    <source>
        <dbReference type="ARBA" id="ARBA00012438"/>
    </source>
</evidence>
<evidence type="ECO:0000256" key="13">
    <source>
        <dbReference type="ARBA" id="ARBA00035100"/>
    </source>
</evidence>
<dbReference type="GO" id="GO:0005524">
    <property type="term" value="F:ATP binding"/>
    <property type="evidence" value="ECO:0007669"/>
    <property type="project" value="UniProtKB-KW"/>
</dbReference>
<dbReference type="SUPFAM" id="SSF55874">
    <property type="entry name" value="ATPase domain of HSP90 chaperone/DNA topoisomerase II/histidine kinase"/>
    <property type="match status" value="1"/>
</dbReference>
<dbReference type="InterPro" id="IPR037006">
    <property type="entry name" value="CheA-like_homodim_sf"/>
</dbReference>
<comment type="function">
    <text evidence="13">Involved in the transmission of sensory signals from the chemoreceptors to the flagellar motors. CheA is autophosphorylated; it can transfer its phosphate group to either CheB or CheY.</text>
</comment>
<dbReference type="PROSITE" id="PS50109">
    <property type="entry name" value="HIS_KIN"/>
    <property type="match status" value="1"/>
</dbReference>
<feature type="modified residue" description="Phosphohistidine" evidence="14">
    <location>
        <position position="49"/>
    </location>
</feature>
<dbReference type="CDD" id="cd16916">
    <property type="entry name" value="HATPase_CheA-like"/>
    <property type="match status" value="1"/>
</dbReference>
<dbReference type="PRINTS" id="PR00344">
    <property type="entry name" value="BCTRLSENSOR"/>
</dbReference>
<keyword evidence="8" id="KW-0808">Transferase</keyword>
<dbReference type="SUPFAM" id="SSF55052">
    <property type="entry name" value="CheY-binding domain of CheA"/>
    <property type="match status" value="1"/>
</dbReference>
<comment type="catalytic activity">
    <reaction evidence="1">
        <text>ATP + protein L-histidine = ADP + protein N-phospho-L-histidine.</text>
        <dbReference type="EC" id="2.7.13.3"/>
    </reaction>
</comment>
<sequence>MDNGMENMLDTYLFETNSLLAQLDELLINAEKSKDFTADNVNEIFRIMHTIKGSSAMMEFTSLMTIAHNIEDLFYFIRENGIEQLAPVFKQDLFDLMFSSTDWLRAEVEKVENNQPLTANIGNFTCQIKAFLDKISKNFTDTDRDTLHLQQSPSKQLAESMDFHNLVEPYIIRVFFEEGIGMESLRAYMLMDSLKGGPFSFSCYPPDVETNSDTSEFIIEQGFYLGFRSQEEQDAAVHILVNLPNISSYETLVNLPETADEKAPELDAISTVPEKTFSLPAAAPNINDSGAKSTHSASKQSLISVNLSKLDSLMAVVGEIVITESMVTSSPDLKGLKLDSFLKSSRQLRKLTDELQDIAMSLRMVSISGIFQKMNRIVRDMNRELNKDVALIMVGENTEVDKTIVDSISDPIMHIVRNAMDHGIETDQETRLAAGKPAQGTITLSAEHTGSEVLISIRDDGRGMSSKAILDKAAKNGLLTKAEGDYSRQEILNLLMLPGFSTNETVTEYSGRGVGMDVVKKNVKAVGGTVLLSSEEGEGSCVTLKIPLTLAIMDGMEVSVGDSIFTIPTSNIHQAFKVTREKIIHDADGKEMIECMGSYYPIVRLHQLYNIETKSDDIESGILIWVESSDKSYCLFLDELLGEQQVVVKPLPAYLDNFDIKHSGITGCTIMGDGNISLILDISSLFDVALRQY</sequence>
<dbReference type="InterPro" id="IPR010808">
    <property type="entry name" value="CheA_P2-bd"/>
</dbReference>
<comment type="caution">
    <text evidence="18">The sequence shown here is derived from an EMBL/GenBank/DDBJ whole genome shotgun (WGS) entry which is preliminary data.</text>
</comment>
<accession>A0ABC9TSD8</accession>
<protein>
    <recommendedName>
        <fullName evidence="4">Chemotaxis protein CheA</fullName>
        <ecNumber evidence="3">2.7.13.3</ecNumber>
    </recommendedName>
</protein>
<dbReference type="Gene3D" id="1.20.120.160">
    <property type="entry name" value="HPT domain"/>
    <property type="match status" value="1"/>
</dbReference>
<dbReference type="InterPro" id="IPR036890">
    <property type="entry name" value="HATPase_C_sf"/>
</dbReference>
<organism evidence="18 19">
    <name type="scientific">[Clostridium] symbiosum ATCC 14940</name>
    <dbReference type="NCBI Taxonomy" id="411472"/>
    <lineage>
        <taxon>Bacteria</taxon>
        <taxon>Bacillati</taxon>
        <taxon>Bacillota</taxon>
        <taxon>Clostridia</taxon>
        <taxon>Lachnospirales</taxon>
        <taxon>Lachnospiraceae</taxon>
        <taxon>Otoolea</taxon>
    </lineage>
</organism>
<feature type="domain" description="CheW-like" evidence="16">
    <location>
        <begin position="552"/>
        <end position="691"/>
    </location>
</feature>
<feature type="domain" description="HPt" evidence="17">
    <location>
        <begin position="1"/>
        <end position="111"/>
    </location>
</feature>
<dbReference type="RefSeq" id="WP_021641511.1">
    <property type="nucleotide sequence ID" value="NZ_KE992859.1"/>
</dbReference>
<dbReference type="Pfam" id="PF02518">
    <property type="entry name" value="HATPase_c"/>
    <property type="match status" value="1"/>
</dbReference>
<dbReference type="Gene3D" id="1.10.287.560">
    <property type="entry name" value="Histidine kinase CheA-like, homodimeric domain"/>
    <property type="match status" value="1"/>
</dbReference>
<evidence type="ECO:0000256" key="6">
    <source>
        <dbReference type="ARBA" id="ARBA00022500"/>
    </source>
</evidence>
<evidence type="ECO:0000256" key="12">
    <source>
        <dbReference type="ARBA" id="ARBA00023012"/>
    </source>
</evidence>
<dbReference type="EMBL" id="AWSU01000342">
    <property type="protein sequence ID" value="ERI74169.1"/>
    <property type="molecule type" value="Genomic_DNA"/>
</dbReference>
<dbReference type="InterPro" id="IPR036097">
    <property type="entry name" value="HisK_dim/P_sf"/>
</dbReference>
<keyword evidence="9" id="KW-0547">Nucleotide-binding</keyword>
<dbReference type="SUPFAM" id="SSF47384">
    <property type="entry name" value="Homodimeric domain of signal transducing histidine kinase"/>
    <property type="match status" value="1"/>
</dbReference>
<dbReference type="InterPro" id="IPR004105">
    <property type="entry name" value="CheA-like_dim"/>
</dbReference>
<reference evidence="18 19" key="1">
    <citation type="submission" date="2013-07" db="EMBL/GenBank/DDBJ databases">
        <authorList>
            <person name="Weinstock G."/>
            <person name="Sodergren E."/>
            <person name="Wylie T."/>
            <person name="Fulton L."/>
            <person name="Fulton R."/>
            <person name="Fronick C."/>
            <person name="O'Laughlin M."/>
            <person name="Godfrey J."/>
            <person name="Miner T."/>
            <person name="Herter B."/>
            <person name="Appelbaum E."/>
            <person name="Cordes M."/>
            <person name="Lek S."/>
            <person name="Wollam A."/>
            <person name="Pepin K.H."/>
            <person name="Palsikar V.B."/>
            <person name="Mitreva M."/>
            <person name="Wilson R.K."/>
        </authorList>
    </citation>
    <scope>NUCLEOTIDE SEQUENCE [LARGE SCALE GENOMIC DNA]</scope>
    <source>
        <strain evidence="18 19">ATCC 14940</strain>
    </source>
</reference>
<keyword evidence="11" id="KW-0067">ATP-binding</keyword>
<dbReference type="Pfam" id="PF07194">
    <property type="entry name" value="P2"/>
    <property type="match status" value="1"/>
</dbReference>
<dbReference type="FunFam" id="3.30.565.10:FF:000016">
    <property type="entry name" value="Chemotaxis protein CheA, putative"/>
    <property type="match status" value="1"/>
</dbReference>
<dbReference type="CDD" id="cd00088">
    <property type="entry name" value="HPT"/>
    <property type="match status" value="1"/>
</dbReference>
<dbReference type="InterPro" id="IPR005467">
    <property type="entry name" value="His_kinase_dom"/>
</dbReference>